<dbReference type="InterPro" id="IPR022742">
    <property type="entry name" value="Hydrolase_4"/>
</dbReference>
<proteinExistence type="predicted"/>
<protein>
    <recommendedName>
        <fullName evidence="1">Serine aminopeptidase S33 domain-containing protein</fullName>
    </recommendedName>
</protein>
<name>A0A2P2KW83_RHIMU</name>
<evidence type="ECO:0000313" key="2">
    <source>
        <dbReference type="EMBL" id="MBX09985.1"/>
    </source>
</evidence>
<dbReference type="SUPFAM" id="SSF53474">
    <property type="entry name" value="alpha/beta-Hydrolases"/>
    <property type="match status" value="1"/>
</dbReference>
<dbReference type="Pfam" id="PF12146">
    <property type="entry name" value="Hydrolase_4"/>
    <property type="match status" value="1"/>
</dbReference>
<dbReference type="AlphaFoldDB" id="A0A2P2KW83"/>
<dbReference type="Gene3D" id="3.40.50.1820">
    <property type="entry name" value="alpha/beta hydrolase"/>
    <property type="match status" value="1"/>
</dbReference>
<evidence type="ECO:0000259" key="1">
    <source>
        <dbReference type="Pfam" id="PF12146"/>
    </source>
</evidence>
<dbReference type="PANTHER" id="PTHR42886">
    <property type="entry name" value="RE40534P-RELATED"/>
    <property type="match status" value="1"/>
</dbReference>
<dbReference type="EMBL" id="GGEC01029501">
    <property type="protein sequence ID" value="MBX09985.1"/>
    <property type="molecule type" value="Transcribed_RNA"/>
</dbReference>
<accession>A0A2P2KW83</accession>
<dbReference type="InterPro" id="IPR029058">
    <property type="entry name" value="AB_hydrolase_fold"/>
</dbReference>
<dbReference type="PANTHER" id="PTHR42886:SF38">
    <property type="entry name" value="ALPHA_BETA-HYDROLASES SUPERFAMILY PROTEIN"/>
    <property type="match status" value="1"/>
</dbReference>
<sequence length="141" mass="15795">MTPPNRLHRSVSQQKQKQRKVIVGNKHGEKLVGILHETGSKELVVVCHGFQSRKERIPMVALAVALEQEGISAFRFDFAGNGESEGLFQYGNYCREAEDLRSVVQHFCGEKRVITAVIGHSKGVFVIPFSVYVAEEDKIIK</sequence>
<organism evidence="2">
    <name type="scientific">Rhizophora mucronata</name>
    <name type="common">Asiatic mangrove</name>
    <dbReference type="NCBI Taxonomy" id="61149"/>
    <lineage>
        <taxon>Eukaryota</taxon>
        <taxon>Viridiplantae</taxon>
        <taxon>Streptophyta</taxon>
        <taxon>Embryophyta</taxon>
        <taxon>Tracheophyta</taxon>
        <taxon>Spermatophyta</taxon>
        <taxon>Magnoliopsida</taxon>
        <taxon>eudicotyledons</taxon>
        <taxon>Gunneridae</taxon>
        <taxon>Pentapetalae</taxon>
        <taxon>rosids</taxon>
        <taxon>fabids</taxon>
        <taxon>Malpighiales</taxon>
        <taxon>Rhizophoraceae</taxon>
        <taxon>Rhizophora</taxon>
    </lineage>
</organism>
<reference evidence="2" key="1">
    <citation type="submission" date="2018-02" db="EMBL/GenBank/DDBJ databases">
        <title>Rhizophora mucronata_Transcriptome.</title>
        <authorList>
            <person name="Meera S.P."/>
            <person name="Sreeshan A."/>
            <person name="Augustine A."/>
        </authorList>
    </citation>
    <scope>NUCLEOTIDE SEQUENCE</scope>
    <source>
        <tissue evidence="2">Leaf</tissue>
    </source>
</reference>
<feature type="domain" description="Serine aminopeptidase S33" evidence="1">
    <location>
        <begin position="41"/>
        <end position="125"/>
    </location>
</feature>